<dbReference type="Proteomes" id="UP000503840">
    <property type="component" value="Unassembled WGS sequence"/>
</dbReference>
<keyword evidence="6" id="KW-0479">Metal-binding</keyword>
<reference evidence="14 15" key="1">
    <citation type="submission" date="2020-05" db="EMBL/GenBank/DDBJ databases">
        <title>Draft genome sequence of Desulfovibrio sp. strain HN2T.</title>
        <authorList>
            <person name="Ueno A."/>
            <person name="Tamazawa S."/>
            <person name="Tamamura S."/>
            <person name="Murakami T."/>
            <person name="Kiyama T."/>
            <person name="Inomata H."/>
            <person name="Amano Y."/>
            <person name="Miyakawa K."/>
            <person name="Tamaki H."/>
            <person name="Naganuma T."/>
            <person name="Kaneko K."/>
        </authorList>
    </citation>
    <scope>NUCLEOTIDE SEQUENCE [LARGE SCALE GENOMIC DNA]</scope>
    <source>
        <strain evidence="14 15">HN2</strain>
    </source>
</reference>
<keyword evidence="9" id="KW-0408">Iron</keyword>
<dbReference type="EMBL" id="BLVO01000016">
    <property type="protein sequence ID" value="GFM34903.1"/>
    <property type="molecule type" value="Genomic_DNA"/>
</dbReference>
<protein>
    <recommendedName>
        <fullName evidence="10">Thiamine pyrimidine synthase</fullName>
    </recommendedName>
</protein>
<dbReference type="Gene3D" id="3.40.190.10">
    <property type="entry name" value="Periplasmic binding protein-like II"/>
    <property type="match status" value="2"/>
</dbReference>
<dbReference type="GO" id="GO:0009228">
    <property type="term" value="P:thiamine biosynthetic process"/>
    <property type="evidence" value="ECO:0007669"/>
    <property type="project" value="UniProtKB-KW"/>
</dbReference>
<evidence type="ECO:0000259" key="13">
    <source>
        <dbReference type="Pfam" id="PF09084"/>
    </source>
</evidence>
<dbReference type="GO" id="GO:0046872">
    <property type="term" value="F:metal ion binding"/>
    <property type="evidence" value="ECO:0007669"/>
    <property type="project" value="UniProtKB-KW"/>
</dbReference>
<evidence type="ECO:0000256" key="8">
    <source>
        <dbReference type="ARBA" id="ARBA00022977"/>
    </source>
</evidence>
<comment type="similarity">
    <text evidence="3">Belongs to the NMT1/THI5 family.</text>
</comment>
<keyword evidence="7" id="KW-0663">Pyridoxal phosphate</keyword>
<organism evidence="14 15">
    <name type="scientific">Desulfovibrio subterraneus</name>
    <dbReference type="NCBI Taxonomy" id="2718620"/>
    <lineage>
        <taxon>Bacteria</taxon>
        <taxon>Pseudomonadati</taxon>
        <taxon>Thermodesulfobacteriota</taxon>
        <taxon>Desulfovibrionia</taxon>
        <taxon>Desulfovibrionales</taxon>
        <taxon>Desulfovibrionaceae</taxon>
        <taxon>Desulfovibrio</taxon>
    </lineage>
</organism>
<keyword evidence="8" id="KW-0784">Thiamine biosynthesis</keyword>
<comment type="subunit">
    <text evidence="4">Homodimer.</text>
</comment>
<dbReference type="AlphaFoldDB" id="A0A7J0BMA0"/>
<evidence type="ECO:0000256" key="3">
    <source>
        <dbReference type="ARBA" id="ARBA00009406"/>
    </source>
</evidence>
<gene>
    <name evidence="14" type="ORF">DSM101010T_32680</name>
</gene>
<proteinExistence type="inferred from homology"/>
<evidence type="ECO:0000256" key="12">
    <source>
        <dbReference type="SAM" id="SignalP"/>
    </source>
</evidence>
<keyword evidence="15" id="KW-1185">Reference proteome</keyword>
<evidence type="ECO:0000256" key="11">
    <source>
        <dbReference type="ARBA" id="ARBA00048179"/>
    </source>
</evidence>
<keyword evidence="5" id="KW-0808">Transferase</keyword>
<dbReference type="InterPro" id="IPR015168">
    <property type="entry name" value="SsuA/THI5"/>
</dbReference>
<dbReference type="InterPro" id="IPR027939">
    <property type="entry name" value="NMT1/THI5"/>
</dbReference>
<comment type="pathway">
    <text evidence="2">Cofactor biosynthesis; thiamine diphosphate biosynthesis.</text>
</comment>
<accession>A0A7J0BMA0</accession>
<name>A0A7J0BMA0_9BACT</name>
<feature type="signal peptide" evidence="12">
    <location>
        <begin position="1"/>
        <end position="35"/>
    </location>
</feature>
<dbReference type="PANTHER" id="PTHR31528:SF1">
    <property type="entry name" value="4-AMINO-5-HYDROXYMETHYL-2-METHYLPYRIMIDINE PHOSPHATE SYNTHASE THI11-RELATED"/>
    <property type="match status" value="1"/>
</dbReference>
<evidence type="ECO:0000313" key="15">
    <source>
        <dbReference type="Proteomes" id="UP000503840"/>
    </source>
</evidence>
<evidence type="ECO:0000256" key="10">
    <source>
        <dbReference type="ARBA" id="ARBA00033171"/>
    </source>
</evidence>
<evidence type="ECO:0000256" key="5">
    <source>
        <dbReference type="ARBA" id="ARBA00022679"/>
    </source>
</evidence>
<evidence type="ECO:0000256" key="2">
    <source>
        <dbReference type="ARBA" id="ARBA00004948"/>
    </source>
</evidence>
<comment type="catalytic activity">
    <reaction evidence="11">
        <text>N(6)-(pyridoxal phosphate)-L-lysyl-[4-amino-5-hydroxymethyl-2-methylpyrimidine phosphate synthase] + L-histidyl-[4-amino-5-hydroxymethyl-2-methylpyrimidine phosphate synthase] + 2 Fe(3+) + 4 H2O = L-lysyl-[4-amino-5-hydroxymethyl-2-methylpyrimidine phosphate synthase] + (2S)-2-amino-5-hydroxy-4-oxopentanoyl-[4-amino-5-hydroxymethyl-2-methylpyrimidine phosphate synthase] + 4-amino-2-methyl-5-(phosphooxymethyl)pyrimidine + 3-oxopropanoate + 2 Fe(2+) + 2 H(+)</text>
        <dbReference type="Rhea" id="RHEA:65756"/>
        <dbReference type="Rhea" id="RHEA-COMP:16892"/>
        <dbReference type="Rhea" id="RHEA-COMP:16893"/>
        <dbReference type="Rhea" id="RHEA-COMP:16894"/>
        <dbReference type="Rhea" id="RHEA-COMP:16895"/>
        <dbReference type="ChEBI" id="CHEBI:15377"/>
        <dbReference type="ChEBI" id="CHEBI:15378"/>
        <dbReference type="ChEBI" id="CHEBI:29033"/>
        <dbReference type="ChEBI" id="CHEBI:29034"/>
        <dbReference type="ChEBI" id="CHEBI:29969"/>
        <dbReference type="ChEBI" id="CHEBI:29979"/>
        <dbReference type="ChEBI" id="CHEBI:33190"/>
        <dbReference type="ChEBI" id="CHEBI:58354"/>
        <dbReference type="ChEBI" id="CHEBI:143915"/>
        <dbReference type="ChEBI" id="CHEBI:157692"/>
    </reaction>
    <physiologicalReaction direction="left-to-right" evidence="11">
        <dbReference type="Rhea" id="RHEA:65757"/>
    </physiologicalReaction>
</comment>
<sequence length="333" mass="37493">MLPARPSRLRSPRSILLCYVSCILLCLCLALSAHAEKQVKLVLHWYPQAQFAGYYMAVEKGFYSSRGLDVQILPGGADIGPFDWLEQGKADFALGFLSTAIQRRNGGLDVVHVGQVVHDSALMLIAHKKSGIRSLADLAGTRIGVWGTDFQIQPRALFKQQNIRATIIQQAPSMDLFMRGGLDVVSAMWYNEYHTLMSYGLEQSEMTTFFFRDLGLNFPEDGLYCRRSAQMTPQTIDAMRKGTAEGWDYVFAHPDEALELVLRVMKANKVRANRSHQRWMLARMRDIILTGGRKSTDLTLSEKAFGQASQVLLAGGFIRAILPYEDFIWQDHP</sequence>
<dbReference type="Pfam" id="PF09084">
    <property type="entry name" value="NMT1"/>
    <property type="match status" value="1"/>
</dbReference>
<keyword evidence="12" id="KW-0732">Signal</keyword>
<dbReference type="SUPFAM" id="SSF53850">
    <property type="entry name" value="Periplasmic binding protein-like II"/>
    <property type="match status" value="1"/>
</dbReference>
<feature type="domain" description="SsuA/THI5-like" evidence="13">
    <location>
        <begin position="49"/>
        <end position="257"/>
    </location>
</feature>
<evidence type="ECO:0000313" key="14">
    <source>
        <dbReference type="EMBL" id="GFM34903.1"/>
    </source>
</evidence>
<evidence type="ECO:0000256" key="9">
    <source>
        <dbReference type="ARBA" id="ARBA00023004"/>
    </source>
</evidence>
<evidence type="ECO:0000256" key="1">
    <source>
        <dbReference type="ARBA" id="ARBA00003469"/>
    </source>
</evidence>
<dbReference type="GO" id="GO:0016740">
    <property type="term" value="F:transferase activity"/>
    <property type="evidence" value="ECO:0007669"/>
    <property type="project" value="UniProtKB-KW"/>
</dbReference>
<comment type="caution">
    <text evidence="14">The sequence shown here is derived from an EMBL/GenBank/DDBJ whole genome shotgun (WGS) entry which is preliminary data.</text>
</comment>
<evidence type="ECO:0000256" key="7">
    <source>
        <dbReference type="ARBA" id="ARBA00022898"/>
    </source>
</evidence>
<comment type="function">
    <text evidence="1">Responsible for the formation of the pyrimidine heterocycle in the thiamine biosynthesis pathway. Catalyzes the formation of hydroxymethylpyrimidine phosphate (HMP-P) from histidine and pyridoxal phosphate (PLP). The protein uses PLP and the active site histidine to form HMP-P, generating an inactive enzyme. The enzyme can only undergo a single turnover, which suggests it is a suicide enzyme.</text>
</comment>
<feature type="chain" id="PRO_5029636571" description="Thiamine pyrimidine synthase" evidence="12">
    <location>
        <begin position="36"/>
        <end position="333"/>
    </location>
</feature>
<dbReference type="RefSeq" id="WP_174406551.1">
    <property type="nucleotide sequence ID" value="NZ_BLVO01000016.1"/>
</dbReference>
<evidence type="ECO:0000256" key="4">
    <source>
        <dbReference type="ARBA" id="ARBA00011738"/>
    </source>
</evidence>
<evidence type="ECO:0000256" key="6">
    <source>
        <dbReference type="ARBA" id="ARBA00022723"/>
    </source>
</evidence>
<dbReference type="PANTHER" id="PTHR31528">
    <property type="entry name" value="4-AMINO-5-HYDROXYMETHYL-2-METHYLPYRIMIDINE PHOSPHATE SYNTHASE THI11-RELATED"/>
    <property type="match status" value="1"/>
</dbReference>